<dbReference type="Pfam" id="PF18759">
    <property type="entry name" value="Plavaka"/>
    <property type="match status" value="1"/>
</dbReference>
<keyword evidence="5" id="KW-1185">Reference proteome</keyword>
<evidence type="ECO:0000313" key="5">
    <source>
        <dbReference type="Proteomes" id="UP000559256"/>
    </source>
</evidence>
<protein>
    <recommendedName>
        <fullName evidence="3">C2H2-type domain-containing protein</fullName>
    </recommendedName>
</protein>
<dbReference type="InterPro" id="IPR041078">
    <property type="entry name" value="Plavaka"/>
</dbReference>
<accession>A0A8H5GYD6</accession>
<feature type="region of interest" description="Disordered" evidence="2">
    <location>
        <begin position="33"/>
        <end position="101"/>
    </location>
</feature>
<sequence>MPIIFQCQYPGCRHTFKRGSDRTKHVNAVHPGFSINPPSSASTHTALSTALASSTSQPFTVPEGLSDNDMQPSDVDTQPLPSPIEPQAPRPPRESKNYHPFLTGDICDENGNFLPPGSPVPPQPEPDNVWAPFADEVQFRLADFCFRKAEMSQSDIDELLDIWSLSLSQHGAESGPFLNHEDLLEAIDNIRVGSAPWKCFETQPQAGTMQDAPEWQTTSYQVWYHDPDVVIANMLANPDFVKEFDTKPYVHLDGSGKRQWSDFMSGNFAWRHLTAIYQQDPATRGSMYCPIILGADKTTVSVATGHVEYHPLYLSIGNLHNSARRGHRNSVVPIGFLAIPKSDRKYDKDPKFRLFKKQLYHSSIAAILSSLHPGMTTPVVRRCPDGHFRRVIYDLAAFIADYPEQVYLAGIVQGWCARCRAPSSNLQEPAVRRTENLDNVTLNEFSGDSKILWDNFGMDEGVTPFTCHFPRADIHEMMSADLLHQIIKGCFKDMLVDWSFQFLALEHGNEEASRIIDDIDYRIAAVPPFPGLRRFPHGRRFKQWTGDDSKALMKWQLRNLPVDKE</sequence>
<dbReference type="AlphaFoldDB" id="A0A8H5GYD6"/>
<proteinExistence type="predicted"/>
<keyword evidence="1" id="KW-0479">Metal-binding</keyword>
<dbReference type="EMBL" id="JAACJM010000003">
    <property type="protein sequence ID" value="KAF5373561.1"/>
    <property type="molecule type" value="Genomic_DNA"/>
</dbReference>
<evidence type="ECO:0000313" key="4">
    <source>
        <dbReference type="EMBL" id="KAF5373561.1"/>
    </source>
</evidence>
<dbReference type="PROSITE" id="PS00028">
    <property type="entry name" value="ZINC_FINGER_C2H2_1"/>
    <property type="match status" value="1"/>
</dbReference>
<evidence type="ECO:0000259" key="3">
    <source>
        <dbReference type="PROSITE" id="PS50157"/>
    </source>
</evidence>
<gene>
    <name evidence="4" type="ORF">D9758_000926</name>
</gene>
<comment type="caution">
    <text evidence="4">The sequence shown here is derived from an EMBL/GenBank/DDBJ whole genome shotgun (WGS) entry which is preliminary data.</text>
</comment>
<evidence type="ECO:0000256" key="2">
    <source>
        <dbReference type="SAM" id="MobiDB-lite"/>
    </source>
</evidence>
<dbReference type="Proteomes" id="UP000559256">
    <property type="component" value="Unassembled WGS sequence"/>
</dbReference>
<dbReference type="InterPro" id="IPR013087">
    <property type="entry name" value="Znf_C2H2_type"/>
</dbReference>
<dbReference type="PROSITE" id="PS50157">
    <property type="entry name" value="ZINC_FINGER_C2H2_2"/>
    <property type="match status" value="1"/>
</dbReference>
<feature type="compositionally biased region" description="Pro residues" evidence="2">
    <location>
        <begin position="80"/>
        <end position="90"/>
    </location>
</feature>
<dbReference type="GO" id="GO:0008270">
    <property type="term" value="F:zinc ion binding"/>
    <property type="evidence" value="ECO:0007669"/>
    <property type="project" value="UniProtKB-KW"/>
</dbReference>
<evidence type="ECO:0000256" key="1">
    <source>
        <dbReference type="PROSITE-ProRule" id="PRU00042"/>
    </source>
</evidence>
<feature type="compositionally biased region" description="Low complexity" evidence="2">
    <location>
        <begin position="39"/>
        <end position="56"/>
    </location>
</feature>
<organism evidence="4 5">
    <name type="scientific">Tetrapyrgos nigripes</name>
    <dbReference type="NCBI Taxonomy" id="182062"/>
    <lineage>
        <taxon>Eukaryota</taxon>
        <taxon>Fungi</taxon>
        <taxon>Dikarya</taxon>
        <taxon>Basidiomycota</taxon>
        <taxon>Agaricomycotina</taxon>
        <taxon>Agaricomycetes</taxon>
        <taxon>Agaricomycetidae</taxon>
        <taxon>Agaricales</taxon>
        <taxon>Marasmiineae</taxon>
        <taxon>Marasmiaceae</taxon>
        <taxon>Tetrapyrgos</taxon>
    </lineage>
</organism>
<dbReference type="OrthoDB" id="3199698at2759"/>
<name>A0A8H5GYD6_9AGAR</name>
<feature type="domain" description="C2H2-type" evidence="3">
    <location>
        <begin position="5"/>
        <end position="32"/>
    </location>
</feature>
<keyword evidence="1" id="KW-0863">Zinc-finger</keyword>
<keyword evidence="1" id="KW-0862">Zinc</keyword>
<reference evidence="4 5" key="1">
    <citation type="journal article" date="2020" name="ISME J.">
        <title>Uncovering the hidden diversity of litter-decomposition mechanisms in mushroom-forming fungi.</title>
        <authorList>
            <person name="Floudas D."/>
            <person name="Bentzer J."/>
            <person name="Ahren D."/>
            <person name="Johansson T."/>
            <person name="Persson P."/>
            <person name="Tunlid A."/>
        </authorList>
    </citation>
    <scope>NUCLEOTIDE SEQUENCE [LARGE SCALE GENOMIC DNA]</scope>
    <source>
        <strain evidence="4 5">CBS 291.85</strain>
    </source>
</reference>